<feature type="region of interest" description="Disordered" evidence="7">
    <location>
        <begin position="549"/>
        <end position="587"/>
    </location>
</feature>
<feature type="compositionally biased region" description="Polar residues" evidence="7">
    <location>
        <begin position="552"/>
        <end position="562"/>
    </location>
</feature>
<keyword evidence="11" id="KW-1185">Reference proteome</keyword>
<evidence type="ECO:0000256" key="3">
    <source>
        <dbReference type="ARBA" id="ARBA00022475"/>
    </source>
</evidence>
<name>A0AAD7Y258_9FUNG</name>
<accession>A0AAD7Y258</accession>
<evidence type="ECO:0000313" key="10">
    <source>
        <dbReference type="EMBL" id="KAJ8662541.1"/>
    </source>
</evidence>
<evidence type="ECO:0000256" key="4">
    <source>
        <dbReference type="ARBA" id="ARBA00022692"/>
    </source>
</evidence>
<dbReference type="GeneID" id="83208920"/>
<dbReference type="CDD" id="cd17502">
    <property type="entry name" value="MFS_Azr1_MDR_like"/>
    <property type="match status" value="1"/>
</dbReference>
<dbReference type="SUPFAM" id="SSF103473">
    <property type="entry name" value="MFS general substrate transporter"/>
    <property type="match status" value="1"/>
</dbReference>
<feature type="transmembrane region" description="Helical" evidence="8">
    <location>
        <begin position="339"/>
        <end position="357"/>
    </location>
</feature>
<feature type="transmembrane region" description="Helical" evidence="8">
    <location>
        <begin position="499"/>
        <end position="517"/>
    </location>
</feature>
<keyword evidence="3" id="KW-1003">Cell membrane</keyword>
<organism evidence="10 11">
    <name type="scientific">Lichtheimia ornata</name>
    <dbReference type="NCBI Taxonomy" id="688661"/>
    <lineage>
        <taxon>Eukaryota</taxon>
        <taxon>Fungi</taxon>
        <taxon>Fungi incertae sedis</taxon>
        <taxon>Mucoromycota</taxon>
        <taxon>Mucoromycotina</taxon>
        <taxon>Mucoromycetes</taxon>
        <taxon>Mucorales</taxon>
        <taxon>Lichtheimiaceae</taxon>
        <taxon>Lichtheimia</taxon>
    </lineage>
</organism>
<dbReference type="GO" id="GO:0022857">
    <property type="term" value="F:transmembrane transporter activity"/>
    <property type="evidence" value="ECO:0007669"/>
    <property type="project" value="InterPro"/>
</dbReference>
<feature type="domain" description="Major facilitator superfamily (MFS) profile" evidence="9">
    <location>
        <begin position="43"/>
        <end position="522"/>
    </location>
</feature>
<feature type="transmembrane region" description="Helical" evidence="8">
    <location>
        <begin position="228"/>
        <end position="247"/>
    </location>
</feature>
<evidence type="ECO:0000256" key="6">
    <source>
        <dbReference type="ARBA" id="ARBA00023136"/>
    </source>
</evidence>
<keyword evidence="5 8" id="KW-1133">Transmembrane helix</keyword>
<feature type="transmembrane region" description="Helical" evidence="8">
    <location>
        <begin position="388"/>
        <end position="412"/>
    </location>
</feature>
<evidence type="ECO:0000256" key="2">
    <source>
        <dbReference type="ARBA" id="ARBA00022448"/>
    </source>
</evidence>
<feature type="compositionally biased region" description="Basic and acidic residues" evidence="7">
    <location>
        <begin position="576"/>
        <end position="587"/>
    </location>
</feature>
<dbReference type="InterPro" id="IPR005829">
    <property type="entry name" value="Sugar_transporter_CS"/>
</dbReference>
<keyword evidence="2" id="KW-0813">Transport</keyword>
<feature type="transmembrane region" description="Helical" evidence="8">
    <location>
        <begin position="108"/>
        <end position="134"/>
    </location>
</feature>
<feature type="transmembrane region" description="Helical" evidence="8">
    <location>
        <begin position="364"/>
        <end position="382"/>
    </location>
</feature>
<comment type="subcellular location">
    <subcellularLocation>
        <location evidence="1">Cell membrane</location>
        <topology evidence="1">Multi-pass membrane protein</topology>
    </subcellularLocation>
</comment>
<dbReference type="EMBL" id="JARTCD010000004">
    <property type="protein sequence ID" value="KAJ8662541.1"/>
    <property type="molecule type" value="Genomic_DNA"/>
</dbReference>
<feature type="transmembrane region" description="Helical" evidence="8">
    <location>
        <begin position="41"/>
        <end position="65"/>
    </location>
</feature>
<feature type="transmembrane region" description="Helical" evidence="8">
    <location>
        <begin position="164"/>
        <end position="182"/>
    </location>
</feature>
<evidence type="ECO:0000256" key="5">
    <source>
        <dbReference type="ARBA" id="ARBA00022989"/>
    </source>
</evidence>
<feature type="region of interest" description="Disordered" evidence="7">
    <location>
        <begin position="1"/>
        <end position="26"/>
    </location>
</feature>
<dbReference type="InterPro" id="IPR011701">
    <property type="entry name" value="MFS"/>
</dbReference>
<proteinExistence type="predicted"/>
<reference evidence="10 11" key="1">
    <citation type="submission" date="2023-03" db="EMBL/GenBank/DDBJ databases">
        <title>Genome sequence of Lichtheimia ornata CBS 291.66.</title>
        <authorList>
            <person name="Mohabir J.T."/>
            <person name="Shea T.P."/>
            <person name="Kurbessoian T."/>
            <person name="Berby B."/>
            <person name="Fontaine J."/>
            <person name="Livny J."/>
            <person name="Gnirke A."/>
            <person name="Stajich J.E."/>
            <person name="Cuomo C.A."/>
        </authorList>
    </citation>
    <scope>NUCLEOTIDE SEQUENCE [LARGE SCALE GENOMIC DNA]</scope>
    <source>
        <strain evidence="10">CBS 291.66</strain>
    </source>
</reference>
<feature type="transmembrane region" description="Helical" evidence="8">
    <location>
        <begin position="140"/>
        <end position="157"/>
    </location>
</feature>
<dbReference type="GO" id="GO:0005886">
    <property type="term" value="C:plasma membrane"/>
    <property type="evidence" value="ECO:0007669"/>
    <property type="project" value="UniProtKB-SubCell"/>
</dbReference>
<dbReference type="InterPro" id="IPR020846">
    <property type="entry name" value="MFS_dom"/>
</dbReference>
<evidence type="ECO:0000256" key="7">
    <source>
        <dbReference type="SAM" id="MobiDB-lite"/>
    </source>
</evidence>
<feature type="transmembrane region" description="Helical" evidence="8">
    <location>
        <begin position="298"/>
        <end position="319"/>
    </location>
</feature>
<gene>
    <name evidence="10" type="ORF">O0I10_001502</name>
</gene>
<dbReference type="Pfam" id="PF07690">
    <property type="entry name" value="MFS_1"/>
    <property type="match status" value="1"/>
</dbReference>
<feature type="transmembrane region" description="Helical" evidence="8">
    <location>
        <begin position="194"/>
        <end position="216"/>
    </location>
</feature>
<sequence>MEKDTGDIVVSESQNSKCEEEPCSNDDVEQQRKKNLFTTRILPFFGLQLALFIAVLDITILATSLPRIASEFQAMTLSVWVASAYMLTQTAFQPLLAKFSDIFGRKPILIISTTLFILASILCGTAQSMVWLIVSRAFQGIGASGVMIIIADIIPLEKRGNYQALVNVVFTSASVIGPLMGGTFTDHVSWRWNFFINIPIGVAAIALVLIFLSLATEKQDIKTRIKRIDFAGCALVLGAATLLLLAIDFGGQIRTWGLVAVIVPLVAAGVLIALLVFVEIKVAREPVLPPRLFKDRTIVVLLLFTFFVALCYQSMNFHMAIYFQVVRDNSATMSGVRMLPMQLTLSISSISSGRFIAMTGKYKILLSLGSALIATCMGLLSILDINTIWGQIYGTVAIGGAGFGCIFVSTNISAQASVEKRDIAVIVGLNTFMRLVGSTLGIAVADALLKMGLEKRLPLAIPLDYVSDILNSPETIHGTLPVEYIEAAKQAYADSLKDVWHVSSGFVGLAFLLSWFTKQRSILSSKKQAPSRSDKEPDMQKQENAVIVVDASSMNSEDSAYTSRPKLGEDNQQAIDTRERRKDTPPS</sequence>
<dbReference type="Gene3D" id="1.20.1250.20">
    <property type="entry name" value="MFS general substrate transporter like domains"/>
    <property type="match status" value="1"/>
</dbReference>
<evidence type="ECO:0000256" key="8">
    <source>
        <dbReference type="SAM" id="Phobius"/>
    </source>
</evidence>
<evidence type="ECO:0000313" key="11">
    <source>
        <dbReference type="Proteomes" id="UP001234581"/>
    </source>
</evidence>
<dbReference type="PROSITE" id="PS50850">
    <property type="entry name" value="MFS"/>
    <property type="match status" value="1"/>
</dbReference>
<dbReference type="RefSeq" id="XP_058347454.1">
    <property type="nucleotide sequence ID" value="XM_058481597.1"/>
</dbReference>
<feature type="transmembrane region" description="Helical" evidence="8">
    <location>
        <begin position="253"/>
        <end position="278"/>
    </location>
</feature>
<dbReference type="Proteomes" id="UP001234581">
    <property type="component" value="Unassembled WGS sequence"/>
</dbReference>
<dbReference type="Gene3D" id="1.20.1720.10">
    <property type="entry name" value="Multidrug resistance protein D"/>
    <property type="match status" value="1"/>
</dbReference>
<comment type="caution">
    <text evidence="10">The sequence shown here is derived from an EMBL/GenBank/DDBJ whole genome shotgun (WGS) entry which is preliminary data.</text>
</comment>
<feature type="transmembrane region" description="Helical" evidence="8">
    <location>
        <begin position="77"/>
        <end position="96"/>
    </location>
</feature>
<dbReference type="InterPro" id="IPR036259">
    <property type="entry name" value="MFS_trans_sf"/>
</dbReference>
<dbReference type="PANTHER" id="PTHR23501:SF102">
    <property type="entry name" value="DRUG TRANSPORTER, PUTATIVE (AFU_ORTHOLOGUE AFUA_3G08530)-RELATED"/>
    <property type="match status" value="1"/>
</dbReference>
<dbReference type="PANTHER" id="PTHR23501">
    <property type="entry name" value="MAJOR FACILITATOR SUPERFAMILY"/>
    <property type="match status" value="1"/>
</dbReference>
<dbReference type="AlphaFoldDB" id="A0AAD7Y258"/>
<dbReference type="PROSITE" id="PS00216">
    <property type="entry name" value="SUGAR_TRANSPORT_1"/>
    <property type="match status" value="1"/>
</dbReference>
<protein>
    <recommendedName>
        <fullName evidence="9">Major facilitator superfamily (MFS) profile domain-containing protein</fullName>
    </recommendedName>
</protein>
<dbReference type="FunFam" id="1.20.1720.10:FF:000004">
    <property type="entry name" value="EmrB/QacA family drug resistance transporter"/>
    <property type="match status" value="1"/>
</dbReference>
<evidence type="ECO:0000256" key="1">
    <source>
        <dbReference type="ARBA" id="ARBA00004651"/>
    </source>
</evidence>
<keyword evidence="4 8" id="KW-0812">Transmembrane</keyword>
<evidence type="ECO:0000259" key="9">
    <source>
        <dbReference type="PROSITE" id="PS50850"/>
    </source>
</evidence>
<keyword evidence="6 8" id="KW-0472">Membrane</keyword>
<feature type="transmembrane region" description="Helical" evidence="8">
    <location>
        <begin position="424"/>
        <end position="449"/>
    </location>
</feature>